<evidence type="ECO:0000313" key="8">
    <source>
        <dbReference type="EMBL" id="BDG59201.1"/>
    </source>
</evidence>
<evidence type="ECO:0000256" key="1">
    <source>
        <dbReference type="ARBA" id="ARBA00008876"/>
    </source>
</evidence>
<reference evidence="8" key="1">
    <citation type="submission" date="2022-03" db="EMBL/GenBank/DDBJ databases">
        <title>Complete genome sequence of Caldinitratiruptor microaerophilus.</title>
        <authorList>
            <person name="Mukaiyama R."/>
            <person name="Nishiyama T."/>
            <person name="Ueda K."/>
        </authorList>
    </citation>
    <scope>NUCLEOTIDE SEQUENCE</scope>
    <source>
        <strain evidence="8">JCM 16183</strain>
    </source>
</reference>
<dbReference type="RefSeq" id="WP_264843320.1">
    <property type="nucleotide sequence ID" value="NZ_AP025628.1"/>
</dbReference>
<feature type="domain" description="Fe-S hydro-lyase tartrate dehydratase alpha-type catalytic" evidence="7">
    <location>
        <begin position="13"/>
        <end position="279"/>
    </location>
</feature>
<dbReference type="GO" id="GO:0016829">
    <property type="term" value="F:lyase activity"/>
    <property type="evidence" value="ECO:0007669"/>
    <property type="project" value="UniProtKB-KW"/>
</dbReference>
<dbReference type="Pfam" id="PF05681">
    <property type="entry name" value="Fumerase"/>
    <property type="match status" value="1"/>
</dbReference>
<dbReference type="PANTHER" id="PTHR30389">
    <property type="entry name" value="FUMARATE HYDRATASE-RELATED"/>
    <property type="match status" value="1"/>
</dbReference>
<evidence type="ECO:0000256" key="6">
    <source>
        <dbReference type="ARBA" id="ARBA00023239"/>
    </source>
</evidence>
<evidence type="ECO:0000256" key="5">
    <source>
        <dbReference type="ARBA" id="ARBA00023014"/>
    </source>
</evidence>
<keyword evidence="6" id="KW-0456">Lyase</keyword>
<gene>
    <name evidence="8" type="primary">fumB</name>
    <name evidence="8" type="ORF">caldi_02910</name>
</gene>
<dbReference type="PANTHER" id="PTHR30389:SF17">
    <property type="entry name" value="L(+)-TARTRATE DEHYDRATASE SUBUNIT ALPHA-RELATED"/>
    <property type="match status" value="1"/>
</dbReference>
<keyword evidence="4" id="KW-0408">Iron</keyword>
<keyword evidence="9" id="KW-1185">Reference proteome</keyword>
<evidence type="ECO:0000256" key="2">
    <source>
        <dbReference type="ARBA" id="ARBA00022485"/>
    </source>
</evidence>
<dbReference type="InterPro" id="IPR051208">
    <property type="entry name" value="Class-I_Fumarase/Tartrate_DH"/>
</dbReference>
<dbReference type="GO" id="GO:0046872">
    <property type="term" value="F:metal ion binding"/>
    <property type="evidence" value="ECO:0007669"/>
    <property type="project" value="UniProtKB-KW"/>
</dbReference>
<sequence>MAVRELHVDQITDAVARLVQEANFVLSEDVKLALAQARQREESAVGRAILEELVENYTIAETESVPMCQDTGAAVVFIEVGQDVHLVGGDLKEAINRGVAKGYTEGYLRKSMLDDPLRRKNTGDNTPAMIHIDLVPGDKVHIAVDCKGGGSENMSRLAMLKPSDGWEGVKKFVIDTVANAGPNACPPLIVGVGVGGTFDKVGYLAKRSLLRPVGQPSPDPEWAAREQELLTEINKLGVGPMGLGGRVTALAVHIETMGCHITALPVAVNIECHSHRHKHTVL</sequence>
<evidence type="ECO:0000256" key="4">
    <source>
        <dbReference type="ARBA" id="ARBA00023004"/>
    </source>
</evidence>
<dbReference type="AlphaFoldDB" id="A0AA35CKW5"/>
<organism evidence="8 9">
    <name type="scientific">Caldinitratiruptor microaerophilus</name>
    <dbReference type="NCBI Taxonomy" id="671077"/>
    <lineage>
        <taxon>Bacteria</taxon>
        <taxon>Bacillati</taxon>
        <taxon>Bacillota</taxon>
        <taxon>Clostridia</taxon>
        <taxon>Eubacteriales</taxon>
        <taxon>Symbiobacteriaceae</taxon>
        <taxon>Caldinitratiruptor</taxon>
    </lineage>
</organism>
<evidence type="ECO:0000313" key="9">
    <source>
        <dbReference type="Proteomes" id="UP001163687"/>
    </source>
</evidence>
<proteinExistence type="inferred from homology"/>
<protein>
    <submittedName>
        <fullName evidence="8">Fumarate hydratase</fullName>
    </submittedName>
</protein>
<dbReference type="KEGG" id="cmic:caldi_02910"/>
<accession>A0AA35CKW5</accession>
<dbReference type="EMBL" id="AP025628">
    <property type="protein sequence ID" value="BDG59201.1"/>
    <property type="molecule type" value="Genomic_DNA"/>
</dbReference>
<keyword evidence="2" id="KW-0004">4Fe-4S</keyword>
<name>A0AA35CKW5_9FIRM</name>
<comment type="similarity">
    <text evidence="1">Belongs to the class-I fumarase family.</text>
</comment>
<keyword evidence="5" id="KW-0411">Iron-sulfur</keyword>
<evidence type="ECO:0000256" key="3">
    <source>
        <dbReference type="ARBA" id="ARBA00022723"/>
    </source>
</evidence>
<dbReference type="InterPro" id="IPR004646">
    <property type="entry name" value="Fe-S_hydro-lyase_TtdA-typ_cat"/>
</dbReference>
<evidence type="ECO:0000259" key="7">
    <source>
        <dbReference type="Pfam" id="PF05681"/>
    </source>
</evidence>
<dbReference type="Proteomes" id="UP001163687">
    <property type="component" value="Chromosome"/>
</dbReference>
<dbReference type="NCBIfam" id="NF004885">
    <property type="entry name" value="PRK06246.1"/>
    <property type="match status" value="1"/>
</dbReference>
<dbReference type="GO" id="GO:0051539">
    <property type="term" value="F:4 iron, 4 sulfur cluster binding"/>
    <property type="evidence" value="ECO:0007669"/>
    <property type="project" value="UniProtKB-KW"/>
</dbReference>
<keyword evidence="3" id="KW-0479">Metal-binding</keyword>
<dbReference type="NCBIfam" id="TIGR00722">
    <property type="entry name" value="ttdA_fumA_fumB"/>
    <property type="match status" value="1"/>
</dbReference>